<dbReference type="EC" id="2.7.4.9" evidence="3"/>
<evidence type="ECO:0000256" key="1">
    <source>
        <dbReference type="ARBA" id="ARBA00004992"/>
    </source>
</evidence>
<dbReference type="OrthoDB" id="425602at2759"/>
<evidence type="ECO:0000256" key="8">
    <source>
        <dbReference type="ARBA" id="ARBA00022777"/>
    </source>
</evidence>
<reference evidence="12 13" key="1">
    <citation type="journal article" date="2019" name="Nat. Ecol. Evol.">
        <title>Megaphylogeny resolves global patterns of mushroom evolution.</title>
        <authorList>
            <person name="Varga T."/>
            <person name="Krizsan K."/>
            <person name="Foldi C."/>
            <person name="Dima B."/>
            <person name="Sanchez-Garcia M."/>
            <person name="Sanchez-Ramirez S."/>
            <person name="Szollosi G.J."/>
            <person name="Szarkandi J.G."/>
            <person name="Papp V."/>
            <person name="Albert L."/>
            <person name="Andreopoulos W."/>
            <person name="Angelini C."/>
            <person name="Antonin V."/>
            <person name="Barry K.W."/>
            <person name="Bougher N.L."/>
            <person name="Buchanan P."/>
            <person name="Buyck B."/>
            <person name="Bense V."/>
            <person name="Catcheside P."/>
            <person name="Chovatia M."/>
            <person name="Cooper J."/>
            <person name="Damon W."/>
            <person name="Desjardin D."/>
            <person name="Finy P."/>
            <person name="Geml J."/>
            <person name="Haridas S."/>
            <person name="Hughes K."/>
            <person name="Justo A."/>
            <person name="Karasinski D."/>
            <person name="Kautmanova I."/>
            <person name="Kiss B."/>
            <person name="Kocsube S."/>
            <person name="Kotiranta H."/>
            <person name="LaButti K.M."/>
            <person name="Lechner B.E."/>
            <person name="Liimatainen K."/>
            <person name="Lipzen A."/>
            <person name="Lukacs Z."/>
            <person name="Mihaltcheva S."/>
            <person name="Morgado L.N."/>
            <person name="Niskanen T."/>
            <person name="Noordeloos M.E."/>
            <person name="Ohm R.A."/>
            <person name="Ortiz-Santana B."/>
            <person name="Ovrebo C."/>
            <person name="Racz N."/>
            <person name="Riley R."/>
            <person name="Savchenko A."/>
            <person name="Shiryaev A."/>
            <person name="Soop K."/>
            <person name="Spirin V."/>
            <person name="Szebenyi C."/>
            <person name="Tomsovsky M."/>
            <person name="Tulloss R.E."/>
            <person name="Uehling J."/>
            <person name="Grigoriev I.V."/>
            <person name="Vagvolgyi C."/>
            <person name="Papp T."/>
            <person name="Martin F.M."/>
            <person name="Miettinen O."/>
            <person name="Hibbett D.S."/>
            <person name="Nagy L.G."/>
        </authorList>
    </citation>
    <scope>NUCLEOTIDE SEQUENCE [LARGE SCALE GENOMIC DNA]</scope>
    <source>
        <strain evidence="12 13">CBS 121175</strain>
    </source>
</reference>
<dbReference type="GO" id="GO:0005524">
    <property type="term" value="F:ATP binding"/>
    <property type="evidence" value="ECO:0007669"/>
    <property type="project" value="UniProtKB-KW"/>
</dbReference>
<keyword evidence="5" id="KW-0808">Transferase</keyword>
<sequence length="256" mass="28044">MSSKRAPFIVIEGLDRSGKTTQTSLLQSKLESAGIATKLMKFPDRTTTIGQMIDSYLKSTSELDDHVIHLLFSANRWELASTIESLLNEGTTVLCDRYAFSGIAFSASKIVASSSSSADPVVPKLPFEWCRAPDIGLPAPDVVLFLDIAPEQAKQRGGFGEERYEKEEMQARVRKLFERIGEETSSSSLNPSPSSSSSPTAAERLPQDGRNTLDWVIVDAGKDVESVSAELWDAVYPLARDGTNHPIGKLWAHHFA</sequence>
<dbReference type="GO" id="GO:0004798">
    <property type="term" value="F:dTMP kinase activity"/>
    <property type="evidence" value="ECO:0007669"/>
    <property type="project" value="UniProtKB-EC"/>
</dbReference>
<evidence type="ECO:0000256" key="10">
    <source>
        <dbReference type="SAM" id="MobiDB-lite"/>
    </source>
</evidence>
<evidence type="ECO:0000313" key="13">
    <source>
        <dbReference type="Proteomes" id="UP000307440"/>
    </source>
</evidence>
<dbReference type="SUPFAM" id="SSF52540">
    <property type="entry name" value="P-loop containing nucleoside triphosphate hydrolases"/>
    <property type="match status" value="1"/>
</dbReference>
<evidence type="ECO:0000256" key="2">
    <source>
        <dbReference type="ARBA" id="ARBA00009776"/>
    </source>
</evidence>
<dbReference type="NCBIfam" id="TIGR00041">
    <property type="entry name" value="DTMP_kinase"/>
    <property type="match status" value="1"/>
</dbReference>
<keyword evidence="6" id="KW-0545">Nucleotide biosynthesis</keyword>
<dbReference type="InterPro" id="IPR027417">
    <property type="entry name" value="P-loop_NTPase"/>
</dbReference>
<dbReference type="GO" id="GO:0006233">
    <property type="term" value="P:dTDP biosynthetic process"/>
    <property type="evidence" value="ECO:0007669"/>
    <property type="project" value="InterPro"/>
</dbReference>
<keyword evidence="9" id="KW-0067">ATP-binding</keyword>
<dbReference type="EMBL" id="ML210190">
    <property type="protein sequence ID" value="TFK25153.1"/>
    <property type="molecule type" value="Genomic_DNA"/>
</dbReference>
<evidence type="ECO:0000256" key="3">
    <source>
        <dbReference type="ARBA" id="ARBA00012980"/>
    </source>
</evidence>
<keyword evidence="13" id="KW-1185">Reference proteome</keyword>
<dbReference type="Pfam" id="PF02223">
    <property type="entry name" value="Thymidylate_kin"/>
    <property type="match status" value="1"/>
</dbReference>
<dbReference type="PANTHER" id="PTHR10344:SF1">
    <property type="entry name" value="THYMIDYLATE KINASE"/>
    <property type="match status" value="1"/>
</dbReference>
<evidence type="ECO:0000259" key="11">
    <source>
        <dbReference type="Pfam" id="PF02223"/>
    </source>
</evidence>
<feature type="compositionally biased region" description="Low complexity" evidence="10">
    <location>
        <begin position="185"/>
        <end position="199"/>
    </location>
</feature>
<dbReference type="AlphaFoldDB" id="A0A5C3KZ83"/>
<dbReference type="HAMAP" id="MF_00165">
    <property type="entry name" value="Thymidylate_kinase"/>
    <property type="match status" value="1"/>
</dbReference>
<dbReference type="GO" id="GO:0005829">
    <property type="term" value="C:cytosol"/>
    <property type="evidence" value="ECO:0007669"/>
    <property type="project" value="TreeGrafter"/>
</dbReference>
<comment type="similarity">
    <text evidence="2">Belongs to the thymidylate kinase family.</text>
</comment>
<evidence type="ECO:0000256" key="7">
    <source>
        <dbReference type="ARBA" id="ARBA00022741"/>
    </source>
</evidence>
<evidence type="ECO:0000256" key="4">
    <source>
        <dbReference type="ARBA" id="ARBA00017144"/>
    </source>
</evidence>
<evidence type="ECO:0000256" key="9">
    <source>
        <dbReference type="ARBA" id="ARBA00022840"/>
    </source>
</evidence>
<dbReference type="GO" id="GO:0006235">
    <property type="term" value="P:dTTP biosynthetic process"/>
    <property type="evidence" value="ECO:0007669"/>
    <property type="project" value="TreeGrafter"/>
</dbReference>
<evidence type="ECO:0000256" key="6">
    <source>
        <dbReference type="ARBA" id="ARBA00022727"/>
    </source>
</evidence>
<dbReference type="InterPro" id="IPR039430">
    <property type="entry name" value="Thymidylate_kin-like_dom"/>
</dbReference>
<dbReference type="InterPro" id="IPR018095">
    <property type="entry name" value="Thymidylate_kin_CS"/>
</dbReference>
<keyword evidence="7" id="KW-0547">Nucleotide-binding</keyword>
<dbReference type="GO" id="GO:0006227">
    <property type="term" value="P:dUDP biosynthetic process"/>
    <property type="evidence" value="ECO:0007669"/>
    <property type="project" value="TreeGrafter"/>
</dbReference>
<dbReference type="InterPro" id="IPR018094">
    <property type="entry name" value="Thymidylate_kinase"/>
</dbReference>
<dbReference type="GO" id="GO:0004550">
    <property type="term" value="F:nucleoside diphosphate kinase activity"/>
    <property type="evidence" value="ECO:0007669"/>
    <property type="project" value="TreeGrafter"/>
</dbReference>
<feature type="domain" description="Thymidylate kinase-like" evidence="11">
    <location>
        <begin position="11"/>
        <end position="180"/>
    </location>
</feature>
<feature type="region of interest" description="Disordered" evidence="10">
    <location>
        <begin position="182"/>
        <end position="206"/>
    </location>
</feature>
<dbReference type="FunFam" id="3.40.50.300:FF:000679">
    <property type="entry name" value="Thymidylate kinase"/>
    <property type="match status" value="1"/>
</dbReference>
<organism evidence="12 13">
    <name type="scientific">Coprinopsis marcescibilis</name>
    <name type="common">Agaric fungus</name>
    <name type="synonym">Psathyrella marcescibilis</name>
    <dbReference type="NCBI Taxonomy" id="230819"/>
    <lineage>
        <taxon>Eukaryota</taxon>
        <taxon>Fungi</taxon>
        <taxon>Dikarya</taxon>
        <taxon>Basidiomycota</taxon>
        <taxon>Agaricomycotina</taxon>
        <taxon>Agaricomycetes</taxon>
        <taxon>Agaricomycetidae</taxon>
        <taxon>Agaricales</taxon>
        <taxon>Agaricineae</taxon>
        <taxon>Psathyrellaceae</taxon>
        <taxon>Coprinopsis</taxon>
    </lineage>
</organism>
<dbReference type="PROSITE" id="PS01331">
    <property type="entry name" value="THYMIDYLATE_KINASE"/>
    <property type="match status" value="1"/>
</dbReference>
<dbReference type="Gene3D" id="3.40.50.300">
    <property type="entry name" value="P-loop containing nucleotide triphosphate hydrolases"/>
    <property type="match status" value="1"/>
</dbReference>
<name>A0A5C3KZ83_COPMA</name>
<evidence type="ECO:0000313" key="12">
    <source>
        <dbReference type="EMBL" id="TFK25153.1"/>
    </source>
</evidence>
<dbReference type="Proteomes" id="UP000307440">
    <property type="component" value="Unassembled WGS sequence"/>
</dbReference>
<protein>
    <recommendedName>
        <fullName evidence="4">Thymidylate kinase</fullName>
        <ecNumber evidence="3">2.7.4.9</ecNumber>
    </recommendedName>
</protein>
<keyword evidence="8" id="KW-0418">Kinase</keyword>
<dbReference type="CDD" id="cd01672">
    <property type="entry name" value="TMPK"/>
    <property type="match status" value="1"/>
</dbReference>
<gene>
    <name evidence="12" type="ORF">FA15DRAFT_655393</name>
</gene>
<dbReference type="STRING" id="230819.A0A5C3KZ83"/>
<dbReference type="PANTHER" id="PTHR10344">
    <property type="entry name" value="THYMIDYLATE KINASE"/>
    <property type="match status" value="1"/>
</dbReference>
<accession>A0A5C3KZ83</accession>
<evidence type="ECO:0000256" key="5">
    <source>
        <dbReference type="ARBA" id="ARBA00022679"/>
    </source>
</evidence>
<comment type="pathway">
    <text evidence="1">Pyrimidine metabolism; dTTP biosynthesis.</text>
</comment>
<proteinExistence type="inferred from homology"/>
<dbReference type="GO" id="GO:0005634">
    <property type="term" value="C:nucleus"/>
    <property type="evidence" value="ECO:0007669"/>
    <property type="project" value="TreeGrafter"/>
</dbReference>